<dbReference type="AlphaFoldDB" id="A0A7X3MFT6"/>
<feature type="region of interest" description="Disordered" evidence="1">
    <location>
        <begin position="140"/>
        <end position="163"/>
    </location>
</feature>
<proteinExistence type="predicted"/>
<protein>
    <submittedName>
        <fullName evidence="2">Uncharacterized protein</fullName>
    </submittedName>
</protein>
<name>A0A7X3MFT6_9FIRM</name>
<accession>A0A7X3MFT6</accession>
<evidence type="ECO:0000256" key="1">
    <source>
        <dbReference type="SAM" id="MobiDB-lite"/>
    </source>
</evidence>
<evidence type="ECO:0000313" key="3">
    <source>
        <dbReference type="Proteomes" id="UP000460412"/>
    </source>
</evidence>
<gene>
    <name evidence="2" type="ORF">GN277_08850</name>
</gene>
<dbReference type="Proteomes" id="UP000460412">
    <property type="component" value="Unassembled WGS sequence"/>
</dbReference>
<comment type="caution">
    <text evidence="2">The sequence shown here is derived from an EMBL/GenBank/DDBJ whole genome shotgun (WGS) entry which is preliminary data.</text>
</comment>
<feature type="compositionally biased region" description="Polar residues" evidence="1">
    <location>
        <begin position="147"/>
        <end position="157"/>
    </location>
</feature>
<dbReference type="RefSeq" id="WP_159750739.1">
    <property type="nucleotide sequence ID" value="NZ_CASZNZ010000124.1"/>
</dbReference>
<organism evidence="2 3">
    <name type="scientific">Sporofaciens musculi</name>
    <dbReference type="NCBI Taxonomy" id="2681861"/>
    <lineage>
        <taxon>Bacteria</taxon>
        <taxon>Bacillati</taxon>
        <taxon>Bacillota</taxon>
        <taxon>Clostridia</taxon>
        <taxon>Lachnospirales</taxon>
        <taxon>Lachnospiraceae</taxon>
        <taxon>Sporofaciens</taxon>
    </lineage>
</organism>
<reference evidence="2 3" key="1">
    <citation type="submission" date="2019-12" db="EMBL/GenBank/DDBJ databases">
        <title>Sporaefaciens musculi gen. nov., sp. nov., a novel bacterium isolated from the caecum of an obese mouse.</title>
        <authorList>
            <person name="Rasmussen T.S."/>
            <person name="Streidl T."/>
            <person name="Hitch T.C.A."/>
            <person name="Wortmann E."/>
            <person name="Deptula P."/>
            <person name="Hansen M."/>
            <person name="Nielsen D.S."/>
            <person name="Clavel T."/>
            <person name="Vogensen F.K."/>
        </authorList>
    </citation>
    <scope>NUCLEOTIDE SEQUENCE [LARGE SCALE GENOMIC DNA]</scope>
    <source>
        <strain evidence="2 3">WCA-9-b2</strain>
    </source>
</reference>
<sequence>MEQNPPKPMTPFDNLVTPPFLYTLKLMLPYTPPSVQRFFGIYIKFLELRHTMEYFQGFSSSPANILEGLKPYMGPAEKEMMEQMSSMMNMMEMVRGMQSMSDDASDSSSQGFGSFNPMDMMKGMLSPEQQEMFEMYNTMFEQEFENENNSPDTGSQKGDTKNE</sequence>
<dbReference type="EMBL" id="WUQX01000001">
    <property type="protein sequence ID" value="MXP75485.1"/>
    <property type="molecule type" value="Genomic_DNA"/>
</dbReference>
<keyword evidence="3" id="KW-1185">Reference proteome</keyword>
<evidence type="ECO:0000313" key="2">
    <source>
        <dbReference type="EMBL" id="MXP75485.1"/>
    </source>
</evidence>